<comment type="caution">
    <text evidence="3">The sequence shown here is derived from an EMBL/GenBank/DDBJ whole genome shotgun (WGS) entry which is preliminary data.</text>
</comment>
<dbReference type="Gene3D" id="1.10.10.10">
    <property type="entry name" value="Winged helix-like DNA-binding domain superfamily/Winged helix DNA-binding domain"/>
    <property type="match status" value="1"/>
</dbReference>
<dbReference type="AlphaFoldDB" id="A0A6I2F3J6"/>
<evidence type="ECO:0000256" key="1">
    <source>
        <dbReference type="SAM" id="MobiDB-lite"/>
    </source>
</evidence>
<dbReference type="Pfam" id="PF12840">
    <property type="entry name" value="HTH_20"/>
    <property type="match status" value="1"/>
</dbReference>
<dbReference type="Proteomes" id="UP000431080">
    <property type="component" value="Unassembled WGS sequence"/>
</dbReference>
<feature type="region of interest" description="Disordered" evidence="1">
    <location>
        <begin position="108"/>
        <end position="128"/>
    </location>
</feature>
<feature type="domain" description="HTH arsR-type" evidence="2">
    <location>
        <begin position="1"/>
        <end position="94"/>
    </location>
</feature>
<evidence type="ECO:0000313" key="4">
    <source>
        <dbReference type="Proteomes" id="UP000431080"/>
    </source>
</evidence>
<reference evidence="3 4" key="1">
    <citation type="submission" date="2019-10" db="EMBL/GenBank/DDBJ databases">
        <authorList>
            <person name="Nie G."/>
            <person name="Ming H."/>
            <person name="Yi B."/>
        </authorList>
    </citation>
    <scope>NUCLEOTIDE SEQUENCE [LARGE SCALE GENOMIC DNA]</scope>
    <source>
        <strain evidence="3 4">CFH 90414</strain>
    </source>
</reference>
<dbReference type="SMART" id="SM00418">
    <property type="entry name" value="HTH_ARSR"/>
    <property type="match status" value="1"/>
</dbReference>
<dbReference type="NCBIfam" id="NF033788">
    <property type="entry name" value="HTH_metalloreg"/>
    <property type="match status" value="1"/>
</dbReference>
<protein>
    <submittedName>
        <fullName evidence="3">Metalloregulator ArsR/SmtB family transcription factor</fullName>
    </submittedName>
</protein>
<sequence length="128" mass="14231">MGGAVDDLSLVFQALADPTRRAMLSRLAAGPATVGELAEPFAMSRPAISQHLKVLERAGLIERTAHAQWRTCTLRTEPLDEASEWVDRHRGEWNERFDLLDEHLRRVKRSAERAAPQGGAPGRPKETP</sequence>
<name>A0A6I2F3J6_9MICO</name>
<dbReference type="RefSeq" id="WP_153683600.1">
    <property type="nucleotide sequence ID" value="NZ_WJIF01000002.1"/>
</dbReference>
<dbReference type="EMBL" id="WJIF01000002">
    <property type="protein sequence ID" value="MRG59142.1"/>
    <property type="molecule type" value="Genomic_DNA"/>
</dbReference>
<dbReference type="InterPro" id="IPR001845">
    <property type="entry name" value="HTH_ArsR_DNA-bd_dom"/>
</dbReference>
<organism evidence="3 4">
    <name type="scientific">Agromyces agglutinans</name>
    <dbReference type="NCBI Taxonomy" id="2662258"/>
    <lineage>
        <taxon>Bacteria</taxon>
        <taxon>Bacillati</taxon>
        <taxon>Actinomycetota</taxon>
        <taxon>Actinomycetes</taxon>
        <taxon>Micrococcales</taxon>
        <taxon>Microbacteriaceae</taxon>
        <taxon>Agromyces</taxon>
    </lineage>
</organism>
<dbReference type="SUPFAM" id="SSF46785">
    <property type="entry name" value="Winged helix' DNA-binding domain"/>
    <property type="match status" value="1"/>
</dbReference>
<keyword evidence="4" id="KW-1185">Reference proteome</keyword>
<dbReference type="InterPro" id="IPR036390">
    <property type="entry name" value="WH_DNA-bd_sf"/>
</dbReference>
<accession>A0A6I2F3J6</accession>
<dbReference type="InterPro" id="IPR036388">
    <property type="entry name" value="WH-like_DNA-bd_sf"/>
</dbReference>
<dbReference type="GO" id="GO:0003700">
    <property type="term" value="F:DNA-binding transcription factor activity"/>
    <property type="evidence" value="ECO:0007669"/>
    <property type="project" value="InterPro"/>
</dbReference>
<dbReference type="PROSITE" id="PS50987">
    <property type="entry name" value="HTH_ARSR_2"/>
    <property type="match status" value="1"/>
</dbReference>
<gene>
    <name evidence="3" type="ORF">GE115_04555</name>
</gene>
<proteinExistence type="predicted"/>
<evidence type="ECO:0000259" key="2">
    <source>
        <dbReference type="PROSITE" id="PS50987"/>
    </source>
</evidence>
<dbReference type="InterPro" id="IPR011991">
    <property type="entry name" value="ArsR-like_HTH"/>
</dbReference>
<dbReference type="PRINTS" id="PR00778">
    <property type="entry name" value="HTHARSR"/>
</dbReference>
<dbReference type="CDD" id="cd00090">
    <property type="entry name" value="HTH_ARSR"/>
    <property type="match status" value="1"/>
</dbReference>
<dbReference type="PANTHER" id="PTHR38600:SF2">
    <property type="entry name" value="SLL0088 PROTEIN"/>
    <property type="match status" value="1"/>
</dbReference>
<dbReference type="PANTHER" id="PTHR38600">
    <property type="entry name" value="TRANSCRIPTIONAL REGULATORY PROTEIN"/>
    <property type="match status" value="1"/>
</dbReference>
<evidence type="ECO:0000313" key="3">
    <source>
        <dbReference type="EMBL" id="MRG59142.1"/>
    </source>
</evidence>